<reference evidence="2" key="1">
    <citation type="submission" date="2024-07" db="EMBL/GenBank/DDBJ databases">
        <title>Two chromosome-level genome assemblies of Korean endemic species Abeliophyllum distichum and Forsythia ovata (Oleaceae).</title>
        <authorList>
            <person name="Jang H."/>
        </authorList>
    </citation>
    <scope>NUCLEOTIDE SEQUENCE [LARGE SCALE GENOMIC DNA]</scope>
</reference>
<evidence type="ECO:0000313" key="2">
    <source>
        <dbReference type="Proteomes" id="UP001604336"/>
    </source>
</evidence>
<evidence type="ECO:0000313" key="1">
    <source>
        <dbReference type="EMBL" id="KAL2476431.1"/>
    </source>
</evidence>
<name>A0ABD1QK40_9LAMI</name>
<proteinExistence type="predicted"/>
<protein>
    <submittedName>
        <fullName evidence="1">Uncharacterized protein</fullName>
    </submittedName>
</protein>
<gene>
    <name evidence="1" type="ORF">Adt_37167</name>
</gene>
<keyword evidence="2" id="KW-1185">Reference proteome</keyword>
<dbReference type="Proteomes" id="UP001604336">
    <property type="component" value="Unassembled WGS sequence"/>
</dbReference>
<comment type="caution">
    <text evidence="1">The sequence shown here is derived from an EMBL/GenBank/DDBJ whole genome shotgun (WGS) entry which is preliminary data.</text>
</comment>
<dbReference type="EMBL" id="JBFOLK010000011">
    <property type="protein sequence ID" value="KAL2476431.1"/>
    <property type="molecule type" value="Genomic_DNA"/>
</dbReference>
<accession>A0ABD1QK40</accession>
<dbReference type="AlphaFoldDB" id="A0ABD1QK40"/>
<sequence>MEELLESKVPDENGTGNSPEFQALRRDVGIRVFCFAAVQFGFFSTYFVSPVFSPQCNHLQSISPAETKRITILRPSKMVNINNFAGKGNINEKQMKKVACVGQLNGLEKCHSGSSPSANWNIDQHPTQ</sequence>
<organism evidence="1 2">
    <name type="scientific">Abeliophyllum distichum</name>
    <dbReference type="NCBI Taxonomy" id="126358"/>
    <lineage>
        <taxon>Eukaryota</taxon>
        <taxon>Viridiplantae</taxon>
        <taxon>Streptophyta</taxon>
        <taxon>Embryophyta</taxon>
        <taxon>Tracheophyta</taxon>
        <taxon>Spermatophyta</taxon>
        <taxon>Magnoliopsida</taxon>
        <taxon>eudicotyledons</taxon>
        <taxon>Gunneridae</taxon>
        <taxon>Pentapetalae</taxon>
        <taxon>asterids</taxon>
        <taxon>lamiids</taxon>
        <taxon>Lamiales</taxon>
        <taxon>Oleaceae</taxon>
        <taxon>Forsythieae</taxon>
        <taxon>Abeliophyllum</taxon>
    </lineage>
</organism>
<dbReference type="PANTHER" id="PTHR46634:SF3">
    <property type="entry name" value="M REDUCTASE II SUBUNIT GAMMA, PUTATIVE (DUF3741)-RELATED"/>
    <property type="match status" value="1"/>
</dbReference>
<dbReference type="PANTHER" id="PTHR46634">
    <property type="entry name" value="M REDUCTASE II SUBUNIT GAMMA, PUTATIVE (DUF3741)-RELATED"/>
    <property type="match status" value="1"/>
</dbReference>